<keyword evidence="1" id="KW-0812">Transmembrane</keyword>
<proteinExistence type="predicted"/>
<sequence>MAVLEVVNVAVIGWFVFGALDAPVSAANAAGFLASAGLLLVGAAYWMAKLGQVRSALRRPRHLEAFRLVRIACLVGLLAAGVVVAAAVGDPARRFVPGLTLFLLAVAEYVNYFHWQLMYDNRADLQRLFRTRRLARAHLHRDLHPG</sequence>
<organism evidence="2 3">
    <name type="scientific">Kribbella flavida (strain DSM 17836 / JCM 10339 / NBRC 14399)</name>
    <dbReference type="NCBI Taxonomy" id="479435"/>
    <lineage>
        <taxon>Bacteria</taxon>
        <taxon>Bacillati</taxon>
        <taxon>Actinomycetota</taxon>
        <taxon>Actinomycetes</taxon>
        <taxon>Propionibacteriales</taxon>
        <taxon>Kribbellaceae</taxon>
        <taxon>Kribbella</taxon>
    </lineage>
</organism>
<feature type="transmembrane region" description="Helical" evidence="1">
    <location>
        <begin position="29"/>
        <end position="48"/>
    </location>
</feature>
<feature type="transmembrane region" description="Helical" evidence="1">
    <location>
        <begin position="68"/>
        <end position="89"/>
    </location>
</feature>
<dbReference type="EMBL" id="CP001736">
    <property type="protein sequence ID" value="ADB33274.1"/>
    <property type="molecule type" value="Genomic_DNA"/>
</dbReference>
<dbReference type="Proteomes" id="UP000007967">
    <property type="component" value="Chromosome"/>
</dbReference>
<evidence type="ECO:0000313" key="2">
    <source>
        <dbReference type="EMBL" id="ADB33274.1"/>
    </source>
</evidence>
<reference evidence="2 3" key="2">
    <citation type="journal article" date="2010" name="Stand. Genomic Sci.">
        <title>Complete genome sequence of Kribbella flavida type strain (IFO 14399).</title>
        <authorList>
            <person name="Pukall R."/>
            <person name="Lapidus A."/>
            <person name="Glavina Del Rio T."/>
            <person name="Copeland A."/>
            <person name="Tice H."/>
            <person name="Cheng J.-F."/>
            <person name="Lucas S."/>
            <person name="Chen F."/>
            <person name="Nolan M."/>
            <person name="LaButti K."/>
            <person name="Pati A."/>
            <person name="Ivanova N."/>
            <person name="Mavrommatis K."/>
            <person name="Mikhailova N."/>
            <person name="Pitluck S."/>
            <person name="Bruce D."/>
            <person name="Goodwin L."/>
            <person name="Land M."/>
            <person name="Hauser L."/>
            <person name="Chang Y.-J."/>
            <person name="Jeffries C.D."/>
            <person name="Chen A."/>
            <person name="Palaniappan K."/>
            <person name="Chain P."/>
            <person name="Rohde M."/>
            <person name="Goeker M."/>
            <person name="Bristow J."/>
            <person name="Eisen J.A."/>
            <person name="Markowitz V."/>
            <person name="Hugenholtz P."/>
            <person name="Kyrpides N.C."/>
            <person name="Klenk H.-P."/>
            <person name="Brettin T."/>
        </authorList>
    </citation>
    <scope>NUCLEOTIDE SEQUENCE [LARGE SCALE GENOMIC DNA]</scope>
    <source>
        <strain evidence="3">DSM 17836 / JCM 10339 / NBRC 14399</strain>
    </source>
</reference>
<keyword evidence="1" id="KW-1133">Transmembrane helix</keyword>
<keyword evidence="1" id="KW-0472">Membrane</keyword>
<name>D2PTZ1_KRIFD</name>
<feature type="transmembrane region" description="Helical" evidence="1">
    <location>
        <begin position="95"/>
        <end position="113"/>
    </location>
</feature>
<dbReference type="eggNOG" id="ENOG5032VTI">
    <property type="taxonomic scope" value="Bacteria"/>
</dbReference>
<dbReference type="STRING" id="479435.Kfla_4238"/>
<evidence type="ECO:0000313" key="3">
    <source>
        <dbReference type="Proteomes" id="UP000007967"/>
    </source>
</evidence>
<accession>D2PTZ1</accession>
<protein>
    <submittedName>
        <fullName evidence="2">Uncharacterized protein</fullName>
    </submittedName>
</protein>
<dbReference type="HOGENOM" id="CLU_134380_0_0_11"/>
<dbReference type="AlphaFoldDB" id="D2PTZ1"/>
<evidence type="ECO:0000256" key="1">
    <source>
        <dbReference type="SAM" id="Phobius"/>
    </source>
</evidence>
<reference evidence="3" key="1">
    <citation type="submission" date="2009-09" db="EMBL/GenBank/DDBJ databases">
        <title>The complete genome of Kribbella flavida DSM 17836.</title>
        <authorList>
            <consortium name="US DOE Joint Genome Institute (JGI-PGF)"/>
            <person name="Lucas S."/>
            <person name="Copeland A."/>
            <person name="Lapidus A."/>
            <person name="Glavina del Rio T."/>
            <person name="Dalin E."/>
            <person name="Tice H."/>
            <person name="Bruce D."/>
            <person name="Goodwin L."/>
            <person name="Pitluck S."/>
            <person name="Kyrpides N."/>
            <person name="Mavromatis K."/>
            <person name="Ivanova N."/>
            <person name="Saunders E."/>
            <person name="Brettin T."/>
            <person name="Detter J.C."/>
            <person name="Han C."/>
            <person name="Larimer F."/>
            <person name="Land M."/>
            <person name="Hauser L."/>
            <person name="Markowitz V."/>
            <person name="Cheng J.-F."/>
            <person name="Hugenholtz P."/>
            <person name="Woyke T."/>
            <person name="Wu D."/>
            <person name="Pukall R."/>
            <person name="Klenk H.-P."/>
            <person name="Eisen J.A."/>
        </authorList>
    </citation>
    <scope>NUCLEOTIDE SEQUENCE [LARGE SCALE GENOMIC DNA]</scope>
    <source>
        <strain evidence="3">DSM 17836 / JCM 10339 / NBRC 14399</strain>
    </source>
</reference>
<dbReference type="KEGG" id="kfl:Kfla_4238"/>
<keyword evidence="3" id="KW-1185">Reference proteome</keyword>
<gene>
    <name evidence="2" type="ordered locus">Kfla_4238</name>
</gene>